<keyword evidence="3 6" id="KW-0812">Transmembrane</keyword>
<accession>A0A261ET86</accession>
<dbReference type="GO" id="GO:0005886">
    <property type="term" value="C:plasma membrane"/>
    <property type="evidence" value="ECO:0007669"/>
    <property type="project" value="UniProtKB-SubCell"/>
</dbReference>
<keyword evidence="2" id="KW-1003">Cell membrane</keyword>
<dbReference type="GO" id="GO:0140359">
    <property type="term" value="F:ABC-type transporter activity"/>
    <property type="evidence" value="ECO:0007669"/>
    <property type="project" value="InterPro"/>
</dbReference>
<evidence type="ECO:0000256" key="1">
    <source>
        <dbReference type="ARBA" id="ARBA00004651"/>
    </source>
</evidence>
<dbReference type="OrthoDB" id="3190494at2"/>
<feature type="transmembrane region" description="Helical" evidence="6">
    <location>
        <begin position="408"/>
        <end position="429"/>
    </location>
</feature>
<feature type="transmembrane region" description="Helical" evidence="6">
    <location>
        <begin position="283"/>
        <end position="300"/>
    </location>
</feature>
<dbReference type="Pfam" id="PF12698">
    <property type="entry name" value="ABC2_membrane_3"/>
    <property type="match status" value="1"/>
</dbReference>
<dbReference type="InterPro" id="IPR013525">
    <property type="entry name" value="ABC2_TM"/>
</dbReference>
<dbReference type="EMBL" id="MWWS01000004">
    <property type="protein sequence ID" value="OZG50068.1"/>
    <property type="molecule type" value="Genomic_DNA"/>
</dbReference>
<protein>
    <submittedName>
        <fullName evidence="8">ABC transporter permease</fullName>
    </submittedName>
</protein>
<keyword evidence="4 6" id="KW-1133">Transmembrane helix</keyword>
<dbReference type="AlphaFoldDB" id="A0A261ET86"/>
<dbReference type="PANTHER" id="PTHR30294:SF29">
    <property type="entry name" value="MULTIDRUG ABC TRANSPORTER PERMEASE YBHS-RELATED"/>
    <property type="match status" value="1"/>
</dbReference>
<sequence length="451" mass="47474">MNTCKTALRVIWAHKFYFLLYLVGMSFIMIIIGSTSMQAAVHANASSSVGRFEPAQAKIAVINRDYGSHVGRELGQGLEQYLSKSAQSVRVDDEPQALQDANVSGKSDLTVIIPAGYGQRFLEALENTATQDQTGGKAPAFPKVETAASYNSSRGSLAQLQVDGYFNGLRTASLAGLGQDGSMQQSVTVIKNIDAGVIKDAAAYTVAHYASNQPQVKVHASPKDDDGTLSGGFATTVSLAAYPLMTALTVCVAILFGAFSSTDRHRRLLASPVRPSSLNGQELMAALILASISWAYYVAVTAVSMTTMGVSLASLGWGKVLLSFFAMLIFTVSAAAFGFMLSQFNPSSSLINSVGVTFGLVVMFTSGAGSSGTLPPAMQTIGKLTPGWWYNSAVKSIMDSSPAGSSSWGLSLALVMLFALTYVCVGLMVSRLTRTHSSMDASTSSDPSMIG</sequence>
<feature type="domain" description="ABC-2 type transporter transmembrane" evidence="7">
    <location>
        <begin position="18"/>
        <end position="426"/>
    </location>
</feature>
<keyword evidence="9" id="KW-1185">Reference proteome</keyword>
<name>A0A261ET86_9BIFI</name>
<dbReference type="InterPro" id="IPR051449">
    <property type="entry name" value="ABC-2_transporter_component"/>
</dbReference>
<dbReference type="PANTHER" id="PTHR30294">
    <property type="entry name" value="MEMBRANE COMPONENT OF ABC TRANSPORTER YHHJ-RELATED"/>
    <property type="match status" value="1"/>
</dbReference>
<comment type="caution">
    <text evidence="8">The sequence shown here is derived from an EMBL/GenBank/DDBJ whole genome shotgun (WGS) entry which is preliminary data.</text>
</comment>
<proteinExistence type="predicted"/>
<feature type="transmembrane region" description="Helical" evidence="6">
    <location>
        <begin position="239"/>
        <end position="262"/>
    </location>
</feature>
<evidence type="ECO:0000256" key="2">
    <source>
        <dbReference type="ARBA" id="ARBA00022475"/>
    </source>
</evidence>
<evidence type="ECO:0000256" key="4">
    <source>
        <dbReference type="ARBA" id="ARBA00022989"/>
    </source>
</evidence>
<organism evidence="8 9">
    <name type="scientific">Bombiscardovia coagulans</name>
    <dbReference type="NCBI Taxonomy" id="686666"/>
    <lineage>
        <taxon>Bacteria</taxon>
        <taxon>Bacillati</taxon>
        <taxon>Actinomycetota</taxon>
        <taxon>Actinomycetes</taxon>
        <taxon>Bifidobacteriales</taxon>
        <taxon>Bifidobacteriaceae</taxon>
        <taxon>Bombiscardovia</taxon>
    </lineage>
</organism>
<dbReference type="Proteomes" id="UP000216004">
    <property type="component" value="Unassembled WGS sequence"/>
</dbReference>
<dbReference type="RefSeq" id="WP_094722603.1">
    <property type="nucleotide sequence ID" value="NZ_MWWS01000004.1"/>
</dbReference>
<comment type="subcellular location">
    <subcellularLocation>
        <location evidence="1">Cell membrane</location>
        <topology evidence="1">Multi-pass membrane protein</topology>
    </subcellularLocation>
</comment>
<keyword evidence="5 6" id="KW-0472">Membrane</keyword>
<feature type="transmembrane region" description="Helical" evidence="6">
    <location>
        <begin position="349"/>
        <end position="368"/>
    </location>
</feature>
<evidence type="ECO:0000313" key="8">
    <source>
        <dbReference type="EMBL" id="OZG50068.1"/>
    </source>
</evidence>
<reference evidence="8 9" key="1">
    <citation type="journal article" date="2017" name="BMC Genomics">
        <title>Comparative genomic and phylogenomic analyses of the Bifidobacteriaceae family.</title>
        <authorList>
            <person name="Lugli G.A."/>
            <person name="Milani C."/>
            <person name="Turroni F."/>
            <person name="Duranti S."/>
            <person name="Mancabelli L."/>
            <person name="Mangifesta M."/>
            <person name="Ferrario C."/>
            <person name="Modesto M."/>
            <person name="Mattarelli P."/>
            <person name="Jiri K."/>
            <person name="van Sinderen D."/>
            <person name="Ventura M."/>
        </authorList>
    </citation>
    <scope>NUCLEOTIDE SEQUENCE [LARGE SCALE GENOMIC DNA]</scope>
    <source>
        <strain evidence="8 9">DSM 22924</strain>
    </source>
</reference>
<feature type="transmembrane region" description="Helical" evidence="6">
    <location>
        <begin position="16"/>
        <end position="37"/>
    </location>
</feature>
<evidence type="ECO:0000313" key="9">
    <source>
        <dbReference type="Proteomes" id="UP000216004"/>
    </source>
</evidence>
<evidence type="ECO:0000259" key="7">
    <source>
        <dbReference type="Pfam" id="PF12698"/>
    </source>
</evidence>
<gene>
    <name evidence="8" type="ORF">BOCO_0585</name>
</gene>
<evidence type="ECO:0000256" key="5">
    <source>
        <dbReference type="ARBA" id="ARBA00023136"/>
    </source>
</evidence>
<evidence type="ECO:0000256" key="6">
    <source>
        <dbReference type="SAM" id="Phobius"/>
    </source>
</evidence>
<evidence type="ECO:0000256" key="3">
    <source>
        <dbReference type="ARBA" id="ARBA00022692"/>
    </source>
</evidence>
<feature type="transmembrane region" description="Helical" evidence="6">
    <location>
        <begin position="320"/>
        <end position="342"/>
    </location>
</feature>